<keyword evidence="1" id="KW-0812">Transmembrane</keyword>
<evidence type="ECO:0000313" key="3">
    <source>
        <dbReference type="Proteomes" id="UP000032247"/>
    </source>
</evidence>
<gene>
    <name evidence="2" type="ORF">SC09_contig4orf00506</name>
</gene>
<dbReference type="EMBL" id="JXBC01000013">
    <property type="protein sequence ID" value="KIU05644.1"/>
    <property type="molecule type" value="Genomic_DNA"/>
</dbReference>
<feature type="transmembrane region" description="Helical" evidence="1">
    <location>
        <begin position="16"/>
        <end position="38"/>
    </location>
</feature>
<organism evidence="2 3">
    <name type="scientific">Bacillus subtilis</name>
    <dbReference type="NCBI Taxonomy" id="1423"/>
    <lineage>
        <taxon>Bacteria</taxon>
        <taxon>Bacillati</taxon>
        <taxon>Bacillota</taxon>
        <taxon>Bacilli</taxon>
        <taxon>Bacillales</taxon>
        <taxon>Bacillaceae</taxon>
        <taxon>Bacillus</taxon>
    </lineage>
</organism>
<keyword evidence="1" id="KW-1133">Transmembrane helix</keyword>
<reference evidence="2 3" key="1">
    <citation type="submission" date="2014-12" db="EMBL/GenBank/DDBJ databases">
        <title>Comparative genome analysis of Bacillus coagulans HM-08, Clostridium butyricum HM-68, Bacillus subtilis HM-66 and Bacillus licheniformis BL-09.</title>
        <authorList>
            <person name="Zhang H."/>
        </authorList>
    </citation>
    <scope>NUCLEOTIDE SEQUENCE [LARGE SCALE GENOMIC DNA]</scope>
    <source>
        <strain evidence="2 3">HM-66</strain>
    </source>
</reference>
<dbReference type="AlphaFoldDB" id="A0A0D1J070"/>
<name>A0A0D1J070_BACIU</name>
<keyword evidence="1" id="KW-0472">Membrane</keyword>
<proteinExistence type="predicted"/>
<evidence type="ECO:0000256" key="1">
    <source>
        <dbReference type="SAM" id="Phobius"/>
    </source>
</evidence>
<dbReference type="Proteomes" id="UP000032247">
    <property type="component" value="Unassembled WGS sequence"/>
</dbReference>
<sequence length="54" mass="5938">MGDYIFIGLNLYQPEYIIGGAVPVTILAIVIDYVLAVAERKLTPAGMQRLKELS</sequence>
<accession>A0A0D1J070</accession>
<evidence type="ECO:0000313" key="2">
    <source>
        <dbReference type="EMBL" id="KIU05644.1"/>
    </source>
</evidence>
<dbReference type="PATRIC" id="fig|1423.173.peg.4186"/>
<protein>
    <submittedName>
        <fullName evidence="2">Choline ABC transporter permease</fullName>
    </submittedName>
</protein>
<comment type="caution">
    <text evidence="2">The sequence shown here is derived from an EMBL/GenBank/DDBJ whole genome shotgun (WGS) entry which is preliminary data.</text>
</comment>